<dbReference type="InterPro" id="IPR010497">
    <property type="entry name" value="Epoxide_hydro_N"/>
</dbReference>
<feature type="domain" description="Epoxide hydrolase N-terminal" evidence="3">
    <location>
        <begin position="13"/>
        <end position="135"/>
    </location>
</feature>
<evidence type="ECO:0000313" key="5">
    <source>
        <dbReference type="Proteomes" id="UP000308133"/>
    </source>
</evidence>
<dbReference type="PIRSF" id="PIRSF001112">
    <property type="entry name" value="Epoxide_hydrolase"/>
    <property type="match status" value="1"/>
</dbReference>
<keyword evidence="2 4" id="KW-0378">Hydrolase</keyword>
<dbReference type="GO" id="GO:0097176">
    <property type="term" value="P:epoxide metabolic process"/>
    <property type="evidence" value="ECO:0007669"/>
    <property type="project" value="TreeGrafter"/>
</dbReference>
<evidence type="ECO:0000259" key="3">
    <source>
        <dbReference type="Pfam" id="PF06441"/>
    </source>
</evidence>
<evidence type="ECO:0000313" key="4">
    <source>
        <dbReference type="EMBL" id="TKX18249.1"/>
    </source>
</evidence>
<dbReference type="PANTHER" id="PTHR21661">
    <property type="entry name" value="EPOXIDE HYDROLASE 1-RELATED"/>
    <property type="match status" value="1"/>
</dbReference>
<dbReference type="EMBL" id="PTQR01000131">
    <property type="protein sequence ID" value="TKX18249.1"/>
    <property type="molecule type" value="Genomic_DNA"/>
</dbReference>
<evidence type="ECO:0000256" key="1">
    <source>
        <dbReference type="ARBA" id="ARBA00010088"/>
    </source>
</evidence>
<reference evidence="4 5" key="1">
    <citation type="submission" date="2018-02" db="EMBL/GenBank/DDBJ databases">
        <title>Draft genome sequences of Elsinoe sp., causing black scab on jojoba.</title>
        <authorList>
            <person name="Stodart B."/>
            <person name="Jeffress S."/>
            <person name="Ash G."/>
            <person name="Arun Chinnappa K."/>
        </authorList>
    </citation>
    <scope>NUCLEOTIDE SEQUENCE [LARGE SCALE GENOMIC DNA]</scope>
    <source>
        <strain evidence="4 5">Hillstone_2</strain>
    </source>
</reference>
<name>A0A4U7AKM9_9PEZI</name>
<organism evidence="4 5">
    <name type="scientific">Elsinoe australis</name>
    <dbReference type="NCBI Taxonomy" id="40998"/>
    <lineage>
        <taxon>Eukaryota</taxon>
        <taxon>Fungi</taxon>
        <taxon>Dikarya</taxon>
        <taxon>Ascomycota</taxon>
        <taxon>Pezizomycotina</taxon>
        <taxon>Dothideomycetes</taxon>
        <taxon>Dothideomycetidae</taxon>
        <taxon>Myriangiales</taxon>
        <taxon>Elsinoaceae</taxon>
        <taxon>Elsinoe</taxon>
    </lineage>
</organism>
<dbReference type="SUPFAM" id="SSF53474">
    <property type="entry name" value="alpha/beta-Hydrolases"/>
    <property type="match status" value="1"/>
</dbReference>
<proteinExistence type="inferred from homology"/>
<dbReference type="InterPro" id="IPR016292">
    <property type="entry name" value="Epoxide_hydrolase"/>
</dbReference>
<sequence length="460" mass="52383">MTSSRSRQDVDGIEEYHMHVSQRYLDLTKKKLELARLPRELSDDEDVNEAAHGVTKAELEPLLDFWLDGFDFRAQEAHLDQHLPQYRTNLRWSRHMTLDASDESLRVHFVHRRSSHKDAIPLLFCHDWGTSFLEISRVIEALCEPVTTPTQTQTHHQVFHVVCPSVPGFGFGDAIPSHHAGLLDTAMVFQRLMDKLEYQEYIACGAGLGFRIARAISQRFPYNCKALFTSNPLVPQPRLTANPISWIEFQFARLTKARIPWLGFGYVPSDFELIPNDQVKVGALSIPADGNLHLAFALADSPTGLLAFMLQMINPIQPSKYASHQPGLRNDSVHLGNSMMHPWSPSDVLTWTMLYWLSGPEAPLRWLRNACKETLPSSNFWQQKSKVPLGISHFRWSGGSARGTVACPPVWTSAYCNLMWLRRHDSGLEIKWPAWEAADSLVLDLRDFASHLRRNRVFPT</sequence>
<dbReference type="InterPro" id="IPR029058">
    <property type="entry name" value="AB_hydrolase_fold"/>
</dbReference>
<dbReference type="GO" id="GO:0004301">
    <property type="term" value="F:epoxide hydrolase activity"/>
    <property type="evidence" value="ECO:0007669"/>
    <property type="project" value="TreeGrafter"/>
</dbReference>
<protein>
    <submittedName>
        <fullName evidence="4">Epoxide hydrolase-like protein 3</fullName>
    </submittedName>
</protein>
<accession>A0A4U7AKM9</accession>
<comment type="caution">
    <text evidence="4">The sequence shown here is derived from an EMBL/GenBank/DDBJ whole genome shotgun (WGS) entry which is preliminary data.</text>
</comment>
<dbReference type="AlphaFoldDB" id="A0A4U7AKM9"/>
<dbReference type="PANTHER" id="PTHR21661:SF71">
    <property type="entry name" value="EPOXIDE HYDROLASE N-TERMINAL DOMAIN-CONTAINING PROTEIN"/>
    <property type="match status" value="1"/>
</dbReference>
<dbReference type="Gene3D" id="3.40.50.1820">
    <property type="entry name" value="alpha/beta hydrolase"/>
    <property type="match status" value="1"/>
</dbReference>
<dbReference type="Proteomes" id="UP000308133">
    <property type="component" value="Unassembled WGS sequence"/>
</dbReference>
<comment type="similarity">
    <text evidence="1">Belongs to the peptidase S33 family.</text>
</comment>
<dbReference type="Pfam" id="PF06441">
    <property type="entry name" value="EHN"/>
    <property type="match status" value="1"/>
</dbReference>
<gene>
    <name evidence="4" type="ORF">C1H76_9723</name>
</gene>
<evidence type="ECO:0000256" key="2">
    <source>
        <dbReference type="ARBA" id="ARBA00022801"/>
    </source>
</evidence>